<dbReference type="RefSeq" id="WP_038244759.1">
    <property type="nucleotide sequence ID" value="NZ_CAWLZI010000075.1"/>
</dbReference>
<evidence type="ECO:0000313" key="4">
    <source>
        <dbReference type="Proteomes" id="UP000028500"/>
    </source>
</evidence>
<dbReference type="Pfam" id="PF25136">
    <property type="entry name" value="DUF7823"/>
    <property type="match status" value="1"/>
</dbReference>
<dbReference type="OrthoDB" id="6448141at2"/>
<dbReference type="EMBL" id="CBSY010000270">
    <property type="protein sequence ID" value="CDH21884.1"/>
    <property type="molecule type" value="Genomic_DNA"/>
</dbReference>
<reference evidence="3" key="1">
    <citation type="submission" date="2013-07" db="EMBL/GenBank/DDBJ databases">
        <title>Sub-species coevolution in mutualistic symbiosis.</title>
        <authorList>
            <person name="Murfin K."/>
            <person name="Klassen J."/>
            <person name="Lee M."/>
            <person name="Forst S."/>
            <person name="Stock P."/>
            <person name="Goodrich-Blair H."/>
        </authorList>
    </citation>
    <scope>NUCLEOTIDE SEQUENCE [LARGE SCALE GENOMIC DNA]</scope>
    <source>
        <strain evidence="3">Kraussei Quebec</strain>
    </source>
</reference>
<proteinExistence type="predicted"/>
<dbReference type="Pfam" id="PF11195">
    <property type="entry name" value="Tad2-like"/>
    <property type="match status" value="1"/>
</dbReference>
<dbReference type="InterPro" id="IPR021361">
    <property type="entry name" value="Tad2-like_dom"/>
</dbReference>
<comment type="caution">
    <text evidence="3">The sequence shown here is derived from an EMBL/GenBank/DDBJ whole genome shotgun (WGS) entry which is preliminary data.</text>
</comment>
<accession>A0A077PPY2</accession>
<feature type="domain" description="Thoeris anti-defense 2-like" evidence="1">
    <location>
        <begin position="40"/>
        <end position="105"/>
    </location>
</feature>
<evidence type="ECO:0000313" key="3">
    <source>
        <dbReference type="EMBL" id="CDH21884.1"/>
    </source>
</evidence>
<sequence>MSEVNKPENADTVPKCPFDPEQYKKKVDVEVDGVAPVGSLPWALIQVYLGKTINRSNWDTPNEYIQLTAKSDGGEPIHIEKHDKHGISETWEPTPEDLMACDWSLLKSEPKPKPKDCMLSFDIKAGTFKIDNSGQDWGYFGQADWTTVHFGTLIKMVSNKIGITSIQQFMFEVADATTLYLGVLTDEDSDQEVNELLKKNLYITVDNETYNVGTPPAPELYGKNTRLASYSGTTDIEKLGKILKQTDVIKRFSFNWK</sequence>
<name>A0A077PPY2_XENBV</name>
<dbReference type="AlphaFoldDB" id="A0A077PPY2"/>
<gene>
    <name evidence="3" type="ORF">XBKQ1_780007</name>
</gene>
<keyword evidence="4" id="KW-1185">Reference proteome</keyword>
<evidence type="ECO:0000259" key="2">
    <source>
        <dbReference type="Pfam" id="PF25136"/>
    </source>
</evidence>
<dbReference type="InterPro" id="IPR056725">
    <property type="entry name" value="DUF7823"/>
</dbReference>
<evidence type="ECO:0000259" key="1">
    <source>
        <dbReference type="Pfam" id="PF11195"/>
    </source>
</evidence>
<feature type="domain" description="DUF7823" evidence="2">
    <location>
        <begin position="147"/>
        <end position="257"/>
    </location>
</feature>
<dbReference type="Proteomes" id="UP000028500">
    <property type="component" value="Unassembled WGS sequence"/>
</dbReference>
<evidence type="ECO:0008006" key="5">
    <source>
        <dbReference type="Google" id="ProtNLM"/>
    </source>
</evidence>
<organism evidence="3 4">
    <name type="scientific">Xenorhabdus bovienii str. kraussei Quebec</name>
    <dbReference type="NCBI Taxonomy" id="1398203"/>
    <lineage>
        <taxon>Bacteria</taxon>
        <taxon>Pseudomonadati</taxon>
        <taxon>Pseudomonadota</taxon>
        <taxon>Gammaproteobacteria</taxon>
        <taxon>Enterobacterales</taxon>
        <taxon>Morganellaceae</taxon>
        <taxon>Xenorhabdus</taxon>
    </lineage>
</organism>
<protein>
    <recommendedName>
        <fullName evidence="5">DUF2829 domain-containing protein</fullName>
    </recommendedName>
</protein>
<dbReference type="HOGENOM" id="CLU_093188_0_0_6"/>